<accession>A0A5N7IIQ6</accession>
<dbReference type="Proteomes" id="UP000342249">
    <property type="component" value="Unassembled WGS sequence"/>
</dbReference>
<dbReference type="EMBL" id="SPSF01000009">
    <property type="protein sequence ID" value="MPQ60856.1"/>
    <property type="molecule type" value="Genomic_DNA"/>
</dbReference>
<gene>
    <name evidence="1" type="ORF">E4V82_01840</name>
</gene>
<dbReference type="RefSeq" id="WP_162523012.1">
    <property type="nucleotide sequence ID" value="NZ_SPSE01000010.1"/>
</dbReference>
<sequence length="98" mass="11461">MLHADTNVFDYLTSEDLAKIQSKWPTEYFLNENNDEKTSTWILSHVEVKQNNCNWKVFANYLKALAIVNSKNDLLHQDVLNITMDCLISDILDYVYES</sequence>
<protein>
    <submittedName>
        <fullName evidence="1">Uncharacterized protein</fullName>
    </submittedName>
</protein>
<reference evidence="1 2" key="1">
    <citation type="journal article" date="2019" name="Lett. Appl. Microbiol.">
        <title>A case of 'blown pack' spoilage of vacuum-packaged pork likely associated with Clostridium estertheticum in Canada.</title>
        <authorList>
            <person name="Zhang P."/>
            <person name="Ward P."/>
            <person name="McMullen L.M."/>
            <person name="Yang X."/>
        </authorList>
    </citation>
    <scope>NUCLEOTIDE SEQUENCE [LARGE SCALE GENOMIC DNA]</scope>
    <source>
        <strain evidence="1 2">MA19</strain>
    </source>
</reference>
<dbReference type="AlphaFoldDB" id="A0A5N7IIQ6"/>
<proteinExistence type="predicted"/>
<evidence type="ECO:0000313" key="2">
    <source>
        <dbReference type="Proteomes" id="UP000342249"/>
    </source>
</evidence>
<comment type="caution">
    <text evidence="1">The sequence shown here is derived from an EMBL/GenBank/DDBJ whole genome shotgun (WGS) entry which is preliminary data.</text>
</comment>
<organism evidence="1 2">
    <name type="scientific">Clostridium estertheticum</name>
    <dbReference type="NCBI Taxonomy" id="238834"/>
    <lineage>
        <taxon>Bacteria</taxon>
        <taxon>Bacillati</taxon>
        <taxon>Bacillota</taxon>
        <taxon>Clostridia</taxon>
        <taxon>Eubacteriales</taxon>
        <taxon>Clostridiaceae</taxon>
        <taxon>Clostridium</taxon>
    </lineage>
</organism>
<evidence type="ECO:0000313" key="1">
    <source>
        <dbReference type="EMBL" id="MPQ60856.1"/>
    </source>
</evidence>
<name>A0A5N7IIQ6_9CLOT</name>